<keyword evidence="5" id="KW-1185">Reference proteome</keyword>
<protein>
    <submittedName>
        <fullName evidence="4">Nitrogenase molybdenum-iron protein beta chain</fullName>
        <ecNumber evidence="4">1.18.6.1</ecNumber>
    </submittedName>
</protein>
<dbReference type="GO" id="GO:0016163">
    <property type="term" value="F:nitrogenase activity"/>
    <property type="evidence" value="ECO:0007669"/>
    <property type="project" value="UniProtKB-EC"/>
</dbReference>
<evidence type="ECO:0000256" key="2">
    <source>
        <dbReference type="RuleBase" id="RU004021"/>
    </source>
</evidence>
<dbReference type="AlphaFoldDB" id="A0A166DYD5"/>
<dbReference type="CDD" id="cd01965">
    <property type="entry name" value="Nitrogenase_MoFe_beta_like"/>
    <property type="match status" value="1"/>
</dbReference>
<evidence type="ECO:0000256" key="1">
    <source>
        <dbReference type="ARBA" id="ARBA00023231"/>
    </source>
</evidence>
<dbReference type="PROSITE" id="PS00090">
    <property type="entry name" value="NITROGENASE_1_2"/>
    <property type="match status" value="1"/>
</dbReference>
<dbReference type="PANTHER" id="PTHR33712:SF7">
    <property type="entry name" value="LIGHT-INDEPENDENT PROTOCHLOROPHYLLIDE REDUCTASE SUBUNIT B"/>
    <property type="match status" value="1"/>
</dbReference>
<proteinExistence type="inferred from homology"/>
<comment type="caution">
    <text evidence="4">The sequence shown here is derived from an EMBL/GenBank/DDBJ whole genome shotgun (WGS) entry which is preliminary data.</text>
</comment>
<name>A0A166DYD5_9EURY</name>
<keyword evidence="4" id="KW-0560">Oxidoreductase</keyword>
<keyword evidence="1 2" id="KW-0535">Nitrogen fixation</keyword>
<evidence type="ECO:0000313" key="4">
    <source>
        <dbReference type="EMBL" id="KZX16083.1"/>
    </source>
</evidence>
<dbReference type="PATRIC" id="fig|49547.3.peg.125"/>
<dbReference type="InterPro" id="IPR000318">
    <property type="entry name" value="Nase_comp1_CS"/>
</dbReference>
<dbReference type="PROSITE" id="PS00699">
    <property type="entry name" value="NITROGENASE_1_1"/>
    <property type="match status" value="1"/>
</dbReference>
<dbReference type="RefSeq" id="WP_067088896.1">
    <property type="nucleotide sequence ID" value="NZ_LWMV01000018.1"/>
</dbReference>
<evidence type="ECO:0000259" key="3">
    <source>
        <dbReference type="Pfam" id="PF00148"/>
    </source>
</evidence>
<dbReference type="Pfam" id="PF00148">
    <property type="entry name" value="Oxidored_nitro"/>
    <property type="match status" value="1"/>
</dbReference>
<accession>A0A166DYD5</accession>
<dbReference type="Gene3D" id="1.20.89.10">
    <property type="entry name" value="Nitrogenase Molybdenum-iron Protein, subunit B, domain 4"/>
    <property type="match status" value="1"/>
</dbReference>
<dbReference type="InterPro" id="IPR050152">
    <property type="entry name" value="ChlB/BchB/BchZ"/>
</dbReference>
<gene>
    <name evidence="4" type="primary">nifK_2</name>
    <name evidence="4" type="ORF">MBCUR_01170</name>
</gene>
<dbReference type="PANTHER" id="PTHR33712">
    <property type="entry name" value="LIGHT-INDEPENDENT PROTOCHLOROPHYLLIDE REDUCTASE SUBUNIT B"/>
    <property type="match status" value="1"/>
</dbReference>
<dbReference type="SUPFAM" id="SSF53807">
    <property type="entry name" value="Helical backbone' metal receptor"/>
    <property type="match status" value="1"/>
</dbReference>
<dbReference type="Proteomes" id="UP000077245">
    <property type="component" value="Unassembled WGS sequence"/>
</dbReference>
<evidence type="ECO:0000313" key="5">
    <source>
        <dbReference type="Proteomes" id="UP000077245"/>
    </source>
</evidence>
<sequence>MSGVNVINRERNLIVNPLKTCQPLGAMYAVIGVSRGIPMVHGSQGCSSFVRYHLARHFREPVEIAVSSLHEAAAVFGGRKNINSGIKNIAIRYKPDLIGAITTCSSEIIGDDVFGFVDTTNKELAELSKEKQEYAGVEKVKVVPIPTPSFVGTHYSGYGVAVNSIIQTVTEINDEENGKVNIIPGLLNPGDVKELKHILNSLNVGHIMLTDVSDAFDGPLRPSIQETPFYPKGGVTVDEIKNASSSSGTISICKYASQGAKTLESTHNVPAITDDLAPIGIKGTDQFLRNIQVLTDCEVPEKLLDERGLTLDMMADVSARYLHGRKVAIFGDPSLTTGLARLISELSMEVVMVCSGADEKSFPEDMELVAKESGQNIDVLQEQDLRAVEVYVKENDIDILIGNSDARFISYDTGIPLIRFGYPVYDRVGYHSQPILGYRGAKRMTELITNAVLEKYYEEKHWKLQQ</sequence>
<organism evidence="4 5">
    <name type="scientific">Methanobrevibacter curvatus</name>
    <dbReference type="NCBI Taxonomy" id="49547"/>
    <lineage>
        <taxon>Archaea</taxon>
        <taxon>Methanobacteriati</taxon>
        <taxon>Methanobacteriota</taxon>
        <taxon>Methanomada group</taxon>
        <taxon>Methanobacteria</taxon>
        <taxon>Methanobacteriales</taxon>
        <taxon>Methanobacteriaceae</taxon>
        <taxon>Methanobrevibacter</taxon>
    </lineage>
</organism>
<comment type="similarity">
    <text evidence="2">Belongs to the NifD/NifK/NifE/NifN family.</text>
</comment>
<dbReference type="EMBL" id="LWMV01000018">
    <property type="protein sequence ID" value="KZX16083.1"/>
    <property type="molecule type" value="Genomic_DNA"/>
</dbReference>
<dbReference type="Gene3D" id="3.40.50.1980">
    <property type="entry name" value="Nitrogenase molybdenum iron protein domain"/>
    <property type="match status" value="3"/>
</dbReference>
<dbReference type="InterPro" id="IPR000510">
    <property type="entry name" value="Nase/OxRdtase_comp1"/>
</dbReference>
<dbReference type="EC" id="1.18.6.1" evidence="4"/>
<dbReference type="OrthoDB" id="61861at2157"/>
<reference evidence="4 5" key="1">
    <citation type="submission" date="2016-04" db="EMBL/GenBank/DDBJ databases">
        <title>Genome sequence of Methanobrevibacter curvatus DSM 11111.</title>
        <authorList>
            <person name="Poehlein A."/>
            <person name="Seedorf H."/>
            <person name="Daniel R."/>
        </authorList>
    </citation>
    <scope>NUCLEOTIDE SEQUENCE [LARGE SCALE GENOMIC DNA]</scope>
    <source>
        <strain evidence="4 5">DSM 11111</strain>
    </source>
</reference>
<dbReference type="STRING" id="49547.MBCUR_01170"/>
<feature type="domain" description="Nitrogenase/oxidoreductase component 1" evidence="3">
    <location>
        <begin position="21"/>
        <end position="452"/>
    </location>
</feature>